<dbReference type="Proteomes" id="UP000230859">
    <property type="component" value="Unassembled WGS sequence"/>
</dbReference>
<accession>A0A2H0LRD9</accession>
<dbReference type="AlphaFoldDB" id="A0A2H0LRD9"/>
<dbReference type="EMBL" id="PCVY01000024">
    <property type="protein sequence ID" value="PIQ86926.1"/>
    <property type="molecule type" value="Genomic_DNA"/>
</dbReference>
<evidence type="ECO:0000313" key="1">
    <source>
        <dbReference type="EMBL" id="PIQ86926.1"/>
    </source>
</evidence>
<protein>
    <submittedName>
        <fullName evidence="1">Uncharacterized protein</fullName>
    </submittedName>
</protein>
<comment type="caution">
    <text evidence="1">The sequence shown here is derived from an EMBL/GenBank/DDBJ whole genome shotgun (WGS) entry which is preliminary data.</text>
</comment>
<sequence>MPRPFQLLSPIFNQIQVIPVTGFKRIAAAKGGDAAILDRRLLSATQRGRISARGTDQSFGGRTVLAKTILNNRWSRRSHKRKNMKSKSLVDFLLNDINNGQ</sequence>
<gene>
    <name evidence="1" type="ORF">COV74_02865</name>
</gene>
<evidence type="ECO:0000313" key="2">
    <source>
        <dbReference type="Proteomes" id="UP000230859"/>
    </source>
</evidence>
<proteinExistence type="predicted"/>
<name>A0A2H0LRD9_9BACT</name>
<organism evidence="1 2">
    <name type="scientific">Candidatus Abzuiibacterium crystallinum</name>
    <dbReference type="NCBI Taxonomy" id="1974748"/>
    <lineage>
        <taxon>Bacteria</taxon>
        <taxon>Pseudomonadati</taxon>
        <taxon>Candidatus Omnitrophota</taxon>
        <taxon>Candidatus Abzuiibacterium</taxon>
    </lineage>
</organism>
<reference evidence="1 2" key="1">
    <citation type="submission" date="2017-09" db="EMBL/GenBank/DDBJ databases">
        <title>Depth-based differentiation of microbial function through sediment-hosted aquifers and enrichment of novel symbionts in the deep terrestrial subsurface.</title>
        <authorList>
            <person name="Probst A.J."/>
            <person name="Ladd B."/>
            <person name="Jarett J.K."/>
            <person name="Geller-Mcgrath D.E."/>
            <person name="Sieber C.M."/>
            <person name="Emerson J.B."/>
            <person name="Anantharaman K."/>
            <person name="Thomas B.C."/>
            <person name="Malmstrom R."/>
            <person name="Stieglmeier M."/>
            <person name="Klingl A."/>
            <person name="Woyke T."/>
            <person name="Ryan C.M."/>
            <person name="Banfield J.F."/>
        </authorList>
    </citation>
    <scope>NUCLEOTIDE SEQUENCE [LARGE SCALE GENOMIC DNA]</scope>
    <source>
        <strain evidence="1">CG11_big_fil_rev_8_21_14_0_20_45_26</strain>
    </source>
</reference>